<dbReference type="GeneID" id="26626752"/>
<evidence type="ECO:0000313" key="1">
    <source>
        <dbReference type="EMBL" id="AJA41277.1"/>
    </source>
</evidence>
<protein>
    <submittedName>
        <fullName evidence="1">Uncharacterized protein</fullName>
    </submittedName>
</protein>
<gene>
    <name evidence="1" type="ORF">pPM01_0028</name>
</gene>
<sequence length="177" mass="21251">MDHKYKVSDRNTVARVVGRHRQWCDAYVEVKRIVREMSEKGITDLEVDAMPIHAHLNRIAGFNSFFANTQNEWWLRFRPFEAYPQDNGKTLIKYRDSHPCNIWRKVEKMEFDREDLERRISRIEQILQGQPETIAYDRKVFRIRRTQELSQTGMSNRKARKIAWEEAGREFPGEDHV</sequence>
<dbReference type="Proteomes" id="UP000031807">
    <property type="component" value="Segment"/>
</dbReference>
<proteinExistence type="predicted"/>
<dbReference type="EMBL" id="KP063118">
    <property type="protein sequence ID" value="AJA41277.1"/>
    <property type="molecule type" value="Genomic_DNA"/>
</dbReference>
<keyword evidence="2" id="KW-1185">Reference proteome</keyword>
<reference evidence="1 2" key="1">
    <citation type="submission" date="2014-10" db="EMBL/GenBank/DDBJ databases">
        <title>Characterization of phage pPM_01 specific to Proteus mirabilis.</title>
        <authorList>
            <person name="Wirjon I.A."/>
            <person name="Mat Arip Y."/>
        </authorList>
    </citation>
    <scope>NUCLEOTIDE SEQUENCE [LARGE SCALE GENOMIC DNA]</scope>
</reference>
<name>A0A0B4SKQ9_9CAUD</name>
<accession>A0A0B4SKQ9</accession>
<evidence type="ECO:0000313" key="2">
    <source>
        <dbReference type="Proteomes" id="UP000031807"/>
    </source>
</evidence>
<dbReference type="KEGG" id="vg:26626752"/>
<dbReference type="RefSeq" id="YP_009199641.1">
    <property type="nucleotide sequence ID" value="NC_028812.1"/>
</dbReference>
<organism evidence="1 2">
    <name type="scientific">Proteus phage pPM_01</name>
    <dbReference type="NCBI Taxonomy" id="1567485"/>
    <lineage>
        <taxon>Viruses</taxon>
        <taxon>Duplodnaviria</taxon>
        <taxon>Heunggongvirae</taxon>
        <taxon>Uroviricota</taxon>
        <taxon>Caudoviricetes</taxon>
        <taxon>Casjensviridae</taxon>
        <taxon>Lavrentievavirus</taxon>
        <taxon>Lavrentievavirus pPM01</taxon>
    </lineage>
</organism>